<keyword evidence="3 7" id="KW-0812">Transmembrane</keyword>
<feature type="transmembrane region" description="Helical" evidence="7">
    <location>
        <begin position="521"/>
        <end position="539"/>
    </location>
</feature>
<dbReference type="Pfam" id="PF02687">
    <property type="entry name" value="FtsX"/>
    <property type="match status" value="2"/>
</dbReference>
<protein>
    <recommendedName>
        <fullName evidence="8">ABC3 transporter permease C-terminal domain-containing protein</fullName>
    </recommendedName>
</protein>
<keyword evidence="10" id="KW-1185">Reference proteome</keyword>
<feature type="transmembrane region" description="Helical" evidence="7">
    <location>
        <begin position="875"/>
        <end position="900"/>
    </location>
</feature>
<dbReference type="GO" id="GO:0005886">
    <property type="term" value="C:plasma membrane"/>
    <property type="evidence" value="ECO:0007669"/>
    <property type="project" value="UniProtKB-SubCell"/>
</dbReference>
<evidence type="ECO:0000256" key="4">
    <source>
        <dbReference type="ARBA" id="ARBA00022989"/>
    </source>
</evidence>
<feature type="transmembrane region" description="Helical" evidence="7">
    <location>
        <begin position="436"/>
        <end position="457"/>
    </location>
</feature>
<dbReference type="PANTHER" id="PTHR30572">
    <property type="entry name" value="MEMBRANE COMPONENT OF TRANSPORTER-RELATED"/>
    <property type="match status" value="1"/>
</dbReference>
<dbReference type="EMBL" id="BOMH01000020">
    <property type="protein sequence ID" value="GID65160.1"/>
    <property type="molecule type" value="Genomic_DNA"/>
</dbReference>
<feature type="transmembrane region" description="Helical" evidence="7">
    <location>
        <begin position="463"/>
        <end position="483"/>
    </location>
</feature>
<comment type="similarity">
    <text evidence="6">Belongs to the ABC-4 integral membrane protein family.</text>
</comment>
<gene>
    <name evidence="9" type="ORF">Acy02nite_30410</name>
</gene>
<feature type="transmembrane region" description="Helical" evidence="7">
    <location>
        <begin position="927"/>
        <end position="951"/>
    </location>
</feature>
<evidence type="ECO:0000313" key="10">
    <source>
        <dbReference type="Proteomes" id="UP000619479"/>
    </source>
</evidence>
<organism evidence="9 10">
    <name type="scientific">Actinoplanes cyaneus</name>
    <dbReference type="NCBI Taxonomy" id="52696"/>
    <lineage>
        <taxon>Bacteria</taxon>
        <taxon>Bacillati</taxon>
        <taxon>Actinomycetota</taxon>
        <taxon>Actinomycetes</taxon>
        <taxon>Micromonosporales</taxon>
        <taxon>Micromonosporaceae</taxon>
        <taxon>Actinoplanes</taxon>
    </lineage>
</organism>
<dbReference type="GO" id="GO:0022857">
    <property type="term" value="F:transmembrane transporter activity"/>
    <property type="evidence" value="ECO:0007669"/>
    <property type="project" value="TreeGrafter"/>
</dbReference>
<feature type="domain" description="ABC3 transporter permease C-terminal" evidence="8">
    <location>
        <begin position="881"/>
        <end position="999"/>
    </location>
</feature>
<keyword evidence="2" id="KW-1003">Cell membrane</keyword>
<comment type="subcellular location">
    <subcellularLocation>
        <location evidence="1">Cell membrane</location>
        <topology evidence="1">Multi-pass membrane protein</topology>
    </subcellularLocation>
</comment>
<keyword evidence="5 7" id="KW-0472">Membrane</keyword>
<proteinExistence type="inferred from homology"/>
<dbReference type="AlphaFoldDB" id="A0A919IFN7"/>
<dbReference type="InterPro" id="IPR003838">
    <property type="entry name" value="ABC3_permease_C"/>
</dbReference>
<feature type="transmembrane region" description="Helical" evidence="7">
    <location>
        <begin position="351"/>
        <end position="377"/>
    </location>
</feature>
<feature type="transmembrane region" description="Helical" evidence="7">
    <location>
        <begin position="971"/>
        <end position="995"/>
    </location>
</feature>
<feature type="transmembrane region" description="Helical" evidence="7">
    <location>
        <begin position="397"/>
        <end position="415"/>
    </location>
</feature>
<feature type="transmembrane region" description="Helical" evidence="7">
    <location>
        <begin position="311"/>
        <end position="330"/>
    </location>
</feature>
<evidence type="ECO:0000256" key="1">
    <source>
        <dbReference type="ARBA" id="ARBA00004651"/>
    </source>
</evidence>
<keyword evidence="4 7" id="KW-1133">Transmembrane helix</keyword>
<evidence type="ECO:0000259" key="8">
    <source>
        <dbReference type="Pfam" id="PF02687"/>
    </source>
</evidence>
<dbReference type="Proteomes" id="UP000619479">
    <property type="component" value="Unassembled WGS sequence"/>
</dbReference>
<dbReference type="PANTHER" id="PTHR30572:SF4">
    <property type="entry name" value="ABC TRANSPORTER PERMEASE YTRF"/>
    <property type="match status" value="1"/>
</dbReference>
<sequence length="1004" mass="103414">MISLILTMVWARRGPAIVLAVLAAFAVAPAVAAPAYLRAADRVVAAGQVAQADRGEKEMSIRAVDRDRREDGGSSATGGIDIATTAAGVAELPGFEYAYAAELSAVGLEPDVRFRTRLVHRQDVCAHLVIVAGRCLLGEGDLVIGEQMAKRLELTVGQSVELTYAYYNNDPQVMAYILDGEPKRFFLAGVYRPADPGEIYWGEHGYFAPEESTTGTHAGEPAFTGQTTFDLMNRGKVELSVDGYAGPGALDADRLPALREALTRLQAGIADMGAGLDVGTDSLKLQTGIPQLLARIDEGHTTARRIVPVPAVALVVLACLAILLAVAAGAEVRRPETAVIALRGARQPHRWLLAAGESLVAVLAGTVAGALAGQLLVDAVVAVRWPGVGADPHPDSLKYAPLAAAAAILAVLLAQGVTMLRPVSELLRRTPTPGRWAGIAIDILIVALAAGAVVQLAVGGGDLVGVGSAAPALVMLALALLVARSLRPLTARSGHRALGRGRLGAGLTWLLLARRGATGRVLALLMAAVAVSAYMVAASDVAAHSRRIQADLGVGADRVLSVAPVGRAQLIAAVARADPGARVAMAAVAVSQRPGQPPVLAVDTTRLAAVANWPGGTPYRQVADLLRQAAPEPVVTPRTAEFTMELSAEGFGPGRQVSVDAVLSPMDGSGPDVVAPMGVAQPGRHTYKYPAPQCQKNGCRLNALHVSGSNSLGVRGTLTLHGLGGTDPAGWRISQGGQVAAGPDGLRIEVTDLDRVPEGILVQPVITPWPLPAVATGTFVPGAVTGLDYRPARVAVAGRLPAIPQAGGPALMVDLEYADRIATDGAPTPSGQVWLSPRAPADMVDRLTAQGLTITGDLRSTQLAARLARQGPAVALGYAAVVGVLVALLAAGVLVLTAAAGRERQVEDLSALRAQGLSRAAVRRAALWSYPMLALAAVPAGLVIGLAGWAATGWALPLSGLHPPPLPLPSWPGWISLLVAGAALAILLGGTALLAGRRTLRRVP</sequence>
<evidence type="ECO:0000256" key="5">
    <source>
        <dbReference type="ARBA" id="ARBA00023136"/>
    </source>
</evidence>
<evidence type="ECO:0000256" key="3">
    <source>
        <dbReference type="ARBA" id="ARBA00022692"/>
    </source>
</evidence>
<evidence type="ECO:0000313" key="9">
    <source>
        <dbReference type="EMBL" id="GID65160.1"/>
    </source>
</evidence>
<dbReference type="RefSeq" id="WP_203741008.1">
    <property type="nucleotide sequence ID" value="NZ_BOMH01000020.1"/>
</dbReference>
<accession>A0A919IFN7</accession>
<comment type="caution">
    <text evidence="9">The sequence shown here is derived from an EMBL/GenBank/DDBJ whole genome shotgun (WGS) entry which is preliminary data.</text>
</comment>
<name>A0A919IFN7_9ACTN</name>
<feature type="domain" description="ABC3 transporter permease C-terminal" evidence="8">
    <location>
        <begin position="312"/>
        <end position="430"/>
    </location>
</feature>
<evidence type="ECO:0000256" key="7">
    <source>
        <dbReference type="SAM" id="Phobius"/>
    </source>
</evidence>
<evidence type="ECO:0000256" key="6">
    <source>
        <dbReference type="ARBA" id="ARBA00038076"/>
    </source>
</evidence>
<dbReference type="InterPro" id="IPR050250">
    <property type="entry name" value="Macrolide_Exporter_MacB"/>
</dbReference>
<evidence type="ECO:0000256" key="2">
    <source>
        <dbReference type="ARBA" id="ARBA00022475"/>
    </source>
</evidence>
<reference evidence="9" key="1">
    <citation type="submission" date="2021-01" db="EMBL/GenBank/DDBJ databases">
        <title>Whole genome shotgun sequence of Actinoplanes cyaneus NBRC 14990.</title>
        <authorList>
            <person name="Komaki H."/>
            <person name="Tamura T."/>
        </authorList>
    </citation>
    <scope>NUCLEOTIDE SEQUENCE</scope>
    <source>
        <strain evidence="9">NBRC 14990</strain>
    </source>
</reference>